<dbReference type="Proteomes" id="UP000193218">
    <property type="component" value="Unassembled WGS sequence"/>
</dbReference>
<sequence>MDVPPSDQLYWLRFRPTTPNARFTDLYLRWHGGGIPAVVLSPNPPKFLRFHLTSEGQQVATSWRESDKGRYWGFVAQAAGTDTSHHPVEMFETRGDPGLEWEGEEGEETLQWTSPPDSSGGWSGWIVLDGPHGHPQLYWLTKGHGAELPIGAEKVDIVKVPIVNQETA</sequence>
<dbReference type="EMBL" id="NBSH01000010">
    <property type="protein sequence ID" value="ORX35553.1"/>
    <property type="molecule type" value="Genomic_DNA"/>
</dbReference>
<name>A0A1Y1UBY4_9TREE</name>
<comment type="caution">
    <text evidence="2">The sequence shown here is derived from an EMBL/GenBank/DDBJ whole genome shotgun (WGS) entry which is preliminary data.</text>
</comment>
<organism evidence="2 3">
    <name type="scientific">Kockovaella imperatae</name>
    <dbReference type="NCBI Taxonomy" id="4999"/>
    <lineage>
        <taxon>Eukaryota</taxon>
        <taxon>Fungi</taxon>
        <taxon>Dikarya</taxon>
        <taxon>Basidiomycota</taxon>
        <taxon>Agaricomycotina</taxon>
        <taxon>Tremellomycetes</taxon>
        <taxon>Tremellales</taxon>
        <taxon>Cuniculitremaceae</taxon>
        <taxon>Kockovaella</taxon>
    </lineage>
</organism>
<keyword evidence="3" id="KW-1185">Reference proteome</keyword>
<dbReference type="Pfam" id="PF25484">
    <property type="entry name" value="DUF7907"/>
    <property type="match status" value="1"/>
</dbReference>
<dbReference type="RefSeq" id="XP_021869717.1">
    <property type="nucleotide sequence ID" value="XM_022016345.1"/>
</dbReference>
<dbReference type="InParanoid" id="A0A1Y1UBY4"/>
<evidence type="ECO:0000313" key="3">
    <source>
        <dbReference type="Proteomes" id="UP000193218"/>
    </source>
</evidence>
<dbReference type="InterPro" id="IPR057229">
    <property type="entry name" value="DUF7907"/>
</dbReference>
<evidence type="ECO:0000259" key="1">
    <source>
        <dbReference type="Pfam" id="PF25484"/>
    </source>
</evidence>
<protein>
    <recommendedName>
        <fullName evidence="1">DUF7907 domain-containing protein</fullName>
    </recommendedName>
</protein>
<gene>
    <name evidence="2" type="ORF">BD324DRAFT_630614</name>
</gene>
<dbReference type="GeneID" id="33558154"/>
<dbReference type="AlphaFoldDB" id="A0A1Y1UBY4"/>
<feature type="domain" description="DUF7907" evidence="1">
    <location>
        <begin position="8"/>
        <end position="160"/>
    </location>
</feature>
<reference evidence="2 3" key="1">
    <citation type="submission" date="2017-03" db="EMBL/GenBank/DDBJ databases">
        <title>Widespread Adenine N6-methylation of Active Genes in Fungi.</title>
        <authorList>
            <consortium name="DOE Joint Genome Institute"/>
            <person name="Mondo S.J."/>
            <person name="Dannebaum R.O."/>
            <person name="Kuo R.C."/>
            <person name="Louie K.B."/>
            <person name="Bewick A.J."/>
            <person name="Labutti K."/>
            <person name="Haridas S."/>
            <person name="Kuo A."/>
            <person name="Salamov A."/>
            <person name="Ahrendt S.R."/>
            <person name="Lau R."/>
            <person name="Bowen B.P."/>
            <person name="Lipzen A."/>
            <person name="Sullivan W."/>
            <person name="Andreopoulos W.B."/>
            <person name="Clum A."/>
            <person name="Lindquist E."/>
            <person name="Daum C."/>
            <person name="Northen T.R."/>
            <person name="Ramamoorthy G."/>
            <person name="Schmitz R.J."/>
            <person name="Gryganskyi A."/>
            <person name="Culley D."/>
            <person name="Magnuson J."/>
            <person name="James T.Y."/>
            <person name="O'Malley M.A."/>
            <person name="Stajich J.E."/>
            <person name="Spatafora J.W."/>
            <person name="Visel A."/>
            <person name="Grigoriev I.V."/>
        </authorList>
    </citation>
    <scope>NUCLEOTIDE SEQUENCE [LARGE SCALE GENOMIC DNA]</scope>
    <source>
        <strain evidence="2 3">NRRL Y-17943</strain>
    </source>
</reference>
<dbReference type="OrthoDB" id="3518533at2759"/>
<proteinExistence type="predicted"/>
<accession>A0A1Y1UBY4</accession>
<evidence type="ECO:0000313" key="2">
    <source>
        <dbReference type="EMBL" id="ORX35553.1"/>
    </source>
</evidence>